<dbReference type="RefSeq" id="WP_237443486.1">
    <property type="nucleotide sequence ID" value="NZ_CAKLPX010000001.1"/>
</dbReference>
<gene>
    <name evidence="1" type="primary">holC</name>
    <name evidence="1" type="ORF">SIN8267_00915</name>
</gene>
<comment type="caution">
    <text evidence="1">The sequence shown here is derived from an EMBL/GenBank/DDBJ whole genome shotgun (WGS) entry which is preliminary data.</text>
</comment>
<organism evidence="1 2">
    <name type="scientific">Sinobacterium norvegicum</name>
    <dbReference type="NCBI Taxonomy" id="1641715"/>
    <lineage>
        <taxon>Bacteria</taxon>
        <taxon>Pseudomonadati</taxon>
        <taxon>Pseudomonadota</taxon>
        <taxon>Gammaproteobacteria</taxon>
        <taxon>Cellvibrionales</taxon>
        <taxon>Spongiibacteraceae</taxon>
        <taxon>Sinobacterium</taxon>
    </lineage>
</organism>
<keyword evidence="1" id="KW-0548">Nucleotidyltransferase</keyword>
<keyword evidence="2" id="KW-1185">Reference proteome</keyword>
<dbReference type="Proteomes" id="UP000838100">
    <property type="component" value="Unassembled WGS sequence"/>
</dbReference>
<dbReference type="PANTHER" id="PTHR38767">
    <property type="entry name" value="DNA POLYMERASE III SUBUNIT CHI"/>
    <property type="match status" value="1"/>
</dbReference>
<sequence length="140" mass="16122">MTNAFFYLMASDNDLQRLKYACTLAEKSYKKGKTVFIHSANEQQSQHLDNLLWSVRDNSFIPHQLQTHEPDNNSPIVIGHQQPSSDRYQVMINLSSAPANADQFEWVLEVVNKQPSITELSRTNWRHYQQLGITPSSKNC</sequence>
<reference evidence="1" key="1">
    <citation type="submission" date="2021-12" db="EMBL/GenBank/DDBJ databases">
        <authorList>
            <person name="Rodrigo-Torres L."/>
            <person name="Arahal R. D."/>
            <person name="Lucena T."/>
        </authorList>
    </citation>
    <scope>NUCLEOTIDE SEQUENCE</scope>
    <source>
        <strain evidence="1">CECT 8267</strain>
    </source>
</reference>
<dbReference type="PANTHER" id="PTHR38767:SF1">
    <property type="entry name" value="DNA POLYMERASE III SUBUNIT CHI"/>
    <property type="match status" value="1"/>
</dbReference>
<dbReference type="EC" id="2.7.7.7" evidence="1"/>
<evidence type="ECO:0000313" key="1">
    <source>
        <dbReference type="EMBL" id="CAH0990815.1"/>
    </source>
</evidence>
<keyword evidence="1" id="KW-0808">Transferase</keyword>
<dbReference type="InterPro" id="IPR007459">
    <property type="entry name" value="DNA_pol3_chi"/>
</dbReference>
<dbReference type="GO" id="GO:0003887">
    <property type="term" value="F:DNA-directed DNA polymerase activity"/>
    <property type="evidence" value="ECO:0007669"/>
    <property type="project" value="UniProtKB-EC"/>
</dbReference>
<protein>
    <submittedName>
        <fullName evidence="1">DNA polymerase III subunit chi</fullName>
        <ecNumber evidence="1">2.7.7.7</ecNumber>
    </submittedName>
</protein>
<evidence type="ECO:0000313" key="2">
    <source>
        <dbReference type="Proteomes" id="UP000838100"/>
    </source>
</evidence>
<dbReference type="InterPro" id="IPR036768">
    <property type="entry name" value="PolIII_chi_sf"/>
</dbReference>
<dbReference type="EMBL" id="CAKLPX010000001">
    <property type="protein sequence ID" value="CAH0990815.1"/>
    <property type="molecule type" value="Genomic_DNA"/>
</dbReference>
<dbReference type="Gene3D" id="3.40.50.10110">
    <property type="entry name" value="DNA polymerase III subunit chi"/>
    <property type="match status" value="1"/>
</dbReference>
<dbReference type="Pfam" id="PF04364">
    <property type="entry name" value="DNA_pol3_chi"/>
    <property type="match status" value="1"/>
</dbReference>
<proteinExistence type="predicted"/>
<dbReference type="SUPFAM" id="SSF102400">
    <property type="entry name" value="DNA polymerase III chi subunit"/>
    <property type="match status" value="1"/>
</dbReference>
<accession>A0ABM9AC89</accession>
<name>A0ABM9AC89_9GAMM</name>